<evidence type="ECO:0000313" key="3">
    <source>
        <dbReference type="Proteomes" id="UP001603978"/>
    </source>
</evidence>
<gene>
    <name evidence="2" type="ORF">ACFLIM_12750</name>
</gene>
<dbReference type="RefSeq" id="WP_393164736.1">
    <property type="nucleotide sequence ID" value="NZ_JBICRM010000006.1"/>
</dbReference>
<dbReference type="EMBL" id="JBICRM010000006">
    <property type="protein sequence ID" value="MFG1704055.1"/>
    <property type="molecule type" value="Genomic_DNA"/>
</dbReference>
<dbReference type="Proteomes" id="UP001603978">
    <property type="component" value="Unassembled WGS sequence"/>
</dbReference>
<organism evidence="2 3">
    <name type="scientific">Nonomuraea marmarensis</name>
    <dbReference type="NCBI Taxonomy" id="3351344"/>
    <lineage>
        <taxon>Bacteria</taxon>
        <taxon>Bacillati</taxon>
        <taxon>Actinomycetota</taxon>
        <taxon>Actinomycetes</taxon>
        <taxon>Streptosporangiales</taxon>
        <taxon>Streptosporangiaceae</taxon>
        <taxon>Nonomuraea</taxon>
    </lineage>
</organism>
<accession>A0ABW7ACL2</accession>
<keyword evidence="3" id="KW-1185">Reference proteome</keyword>
<proteinExistence type="predicted"/>
<sequence>MNVISGADGGQTGITLFCYTLAVLLLALNIYPMKWHDMSDCAEIDGVAAGGFDRLVGRASSSAMPDKREP</sequence>
<keyword evidence="1" id="KW-0812">Transmembrane</keyword>
<reference evidence="2 3" key="1">
    <citation type="submission" date="2024-10" db="EMBL/GenBank/DDBJ databases">
        <authorList>
            <person name="Topkara A.R."/>
            <person name="Saygin H."/>
        </authorList>
    </citation>
    <scope>NUCLEOTIDE SEQUENCE [LARGE SCALE GENOMIC DNA]</scope>
    <source>
        <strain evidence="2 3">M3C6</strain>
    </source>
</reference>
<evidence type="ECO:0000256" key="1">
    <source>
        <dbReference type="SAM" id="Phobius"/>
    </source>
</evidence>
<protein>
    <submittedName>
        <fullName evidence="2">Uncharacterized protein</fullName>
    </submittedName>
</protein>
<comment type="caution">
    <text evidence="2">The sequence shown here is derived from an EMBL/GenBank/DDBJ whole genome shotgun (WGS) entry which is preliminary data.</text>
</comment>
<keyword evidence="1" id="KW-0472">Membrane</keyword>
<name>A0ABW7ACL2_9ACTN</name>
<evidence type="ECO:0000313" key="2">
    <source>
        <dbReference type="EMBL" id="MFG1704055.1"/>
    </source>
</evidence>
<feature type="transmembrane region" description="Helical" evidence="1">
    <location>
        <begin position="12"/>
        <end position="31"/>
    </location>
</feature>
<keyword evidence="1" id="KW-1133">Transmembrane helix</keyword>